<dbReference type="Pfam" id="PF07681">
    <property type="entry name" value="DoxX"/>
    <property type="match status" value="1"/>
</dbReference>
<evidence type="ECO:0000313" key="7">
    <source>
        <dbReference type="Proteomes" id="UP000703893"/>
    </source>
</evidence>
<dbReference type="EMBL" id="VGJX01000246">
    <property type="protein sequence ID" value="MBM3274545.1"/>
    <property type="molecule type" value="Genomic_DNA"/>
</dbReference>
<dbReference type="Proteomes" id="UP000703893">
    <property type="component" value="Unassembled WGS sequence"/>
</dbReference>
<evidence type="ECO:0000256" key="3">
    <source>
        <dbReference type="ARBA" id="ARBA00022989"/>
    </source>
</evidence>
<evidence type="ECO:0000256" key="5">
    <source>
        <dbReference type="SAM" id="Phobius"/>
    </source>
</evidence>
<keyword evidence="3 5" id="KW-1133">Transmembrane helix</keyword>
<comment type="caution">
    <text evidence="6">The sequence shown here is derived from an EMBL/GenBank/DDBJ whole genome shotgun (WGS) entry which is preliminary data.</text>
</comment>
<comment type="subcellular location">
    <subcellularLocation>
        <location evidence="1">Membrane</location>
        <topology evidence="1">Multi-pass membrane protein</topology>
    </subcellularLocation>
</comment>
<feature type="transmembrane region" description="Helical" evidence="5">
    <location>
        <begin position="34"/>
        <end position="53"/>
    </location>
</feature>
<dbReference type="AlphaFoldDB" id="A0A937X5H1"/>
<reference evidence="6 7" key="1">
    <citation type="submission" date="2019-03" db="EMBL/GenBank/DDBJ databases">
        <title>Lake Tanganyika Metagenome-Assembled Genomes (MAGs).</title>
        <authorList>
            <person name="Tran P."/>
        </authorList>
    </citation>
    <scope>NUCLEOTIDE SEQUENCE [LARGE SCALE GENOMIC DNA]</scope>
    <source>
        <strain evidence="6">K_DeepCast_65m_m2_236</strain>
    </source>
</reference>
<sequence length="72" mass="7699">MPARVAVIHVILLPWLTSSRSVGGVLLAVGRFEPPAAAVMVSVMVLAIVTVHWRNGLLAFTNGIELPFFTST</sequence>
<evidence type="ECO:0000256" key="2">
    <source>
        <dbReference type="ARBA" id="ARBA00022692"/>
    </source>
</evidence>
<evidence type="ECO:0000313" key="6">
    <source>
        <dbReference type="EMBL" id="MBM3274545.1"/>
    </source>
</evidence>
<keyword evidence="2 5" id="KW-0812">Transmembrane</keyword>
<dbReference type="GO" id="GO:0016020">
    <property type="term" value="C:membrane"/>
    <property type="evidence" value="ECO:0007669"/>
    <property type="project" value="UniProtKB-SubCell"/>
</dbReference>
<dbReference type="InterPro" id="IPR032808">
    <property type="entry name" value="DoxX"/>
</dbReference>
<proteinExistence type="predicted"/>
<evidence type="ECO:0000256" key="1">
    <source>
        <dbReference type="ARBA" id="ARBA00004141"/>
    </source>
</evidence>
<keyword evidence="4 5" id="KW-0472">Membrane</keyword>
<accession>A0A937X5H1</accession>
<organism evidence="6 7">
    <name type="scientific">Candidatus Tanganyikabacteria bacterium</name>
    <dbReference type="NCBI Taxonomy" id="2961651"/>
    <lineage>
        <taxon>Bacteria</taxon>
        <taxon>Bacillati</taxon>
        <taxon>Candidatus Sericytochromatia</taxon>
        <taxon>Candidatus Tanganyikabacteria</taxon>
    </lineage>
</organism>
<gene>
    <name evidence="6" type="ORF">FJZ00_05305</name>
</gene>
<name>A0A937X5H1_9BACT</name>
<protein>
    <submittedName>
        <fullName evidence="6">DoxX family membrane protein</fullName>
    </submittedName>
</protein>
<evidence type="ECO:0000256" key="4">
    <source>
        <dbReference type="ARBA" id="ARBA00023136"/>
    </source>
</evidence>